<dbReference type="EMBL" id="CP011452">
    <property type="protein sequence ID" value="AKH41809.1"/>
    <property type="molecule type" value="Genomic_DNA"/>
</dbReference>
<dbReference type="GO" id="GO:0003941">
    <property type="term" value="F:L-serine ammonia-lyase activity"/>
    <property type="evidence" value="ECO:0007669"/>
    <property type="project" value="TreeGrafter"/>
</dbReference>
<dbReference type="Pfam" id="PF00291">
    <property type="entry name" value="PALP"/>
    <property type="match status" value="1"/>
</dbReference>
<dbReference type="InterPro" id="IPR050147">
    <property type="entry name" value="Ser/Thr_Dehydratase"/>
</dbReference>
<accession>A0A0F7KQF4</accession>
<keyword evidence="4 5" id="KW-0456">Lyase</keyword>
<dbReference type="RefSeq" id="WP_046902769.1">
    <property type="nucleotide sequence ID" value="NZ_CP011452.2"/>
</dbReference>
<dbReference type="Gene3D" id="3.40.50.1100">
    <property type="match status" value="2"/>
</dbReference>
<dbReference type="STRING" id="1267766.WYH_00755"/>
<keyword evidence="3" id="KW-0663">Pyridoxal phosphate</keyword>
<protein>
    <submittedName>
        <fullName evidence="5">Phenylserine dehydratase</fullName>
        <ecNumber evidence="5">4.2.1.-</ecNumber>
    </submittedName>
</protein>
<dbReference type="GO" id="GO:0006567">
    <property type="term" value="P:L-threonine catabolic process"/>
    <property type="evidence" value="ECO:0007669"/>
    <property type="project" value="TreeGrafter"/>
</dbReference>
<dbReference type="EC" id="4.2.1.-" evidence="5"/>
<dbReference type="FunFam" id="3.40.50.1100:FF:000005">
    <property type="entry name" value="Threonine dehydratase catabolic"/>
    <property type="match status" value="1"/>
</dbReference>
<evidence type="ECO:0000313" key="6">
    <source>
        <dbReference type="Proteomes" id="UP000034392"/>
    </source>
</evidence>
<evidence type="ECO:0000256" key="2">
    <source>
        <dbReference type="ARBA" id="ARBA00010869"/>
    </source>
</evidence>
<evidence type="ECO:0000256" key="1">
    <source>
        <dbReference type="ARBA" id="ARBA00001933"/>
    </source>
</evidence>
<comment type="cofactor">
    <cofactor evidence="1">
        <name>pyridoxal 5'-phosphate</name>
        <dbReference type="ChEBI" id="CHEBI:597326"/>
    </cofactor>
</comment>
<dbReference type="PATRIC" id="fig|1267766.3.peg.763"/>
<gene>
    <name evidence="5" type="primary">psdht</name>
    <name evidence="5" type="ORF">WYH_00755</name>
</gene>
<dbReference type="InterPro" id="IPR036052">
    <property type="entry name" value="TrpB-like_PALP_sf"/>
</dbReference>
<evidence type="ECO:0000313" key="5">
    <source>
        <dbReference type="EMBL" id="AKH41809.1"/>
    </source>
</evidence>
<reference evidence="5" key="1">
    <citation type="submission" date="2015-05" db="EMBL/GenBank/DDBJ databases">
        <title>The complete genome of Altererythrobacter atlanticus strain 26DY36.</title>
        <authorList>
            <person name="Wu Y.-H."/>
            <person name="Cheng H."/>
            <person name="Wu X.-W."/>
        </authorList>
    </citation>
    <scope>NUCLEOTIDE SEQUENCE [LARGE SCALE GENOMIC DNA]</scope>
    <source>
        <strain evidence="5">26DY36</strain>
    </source>
</reference>
<keyword evidence="6" id="KW-1185">Reference proteome</keyword>
<dbReference type="KEGG" id="aay:WYH_00755"/>
<dbReference type="Proteomes" id="UP000034392">
    <property type="component" value="Chromosome"/>
</dbReference>
<dbReference type="AlphaFoldDB" id="A0A0F7KQF4"/>
<dbReference type="GO" id="GO:0009097">
    <property type="term" value="P:isoleucine biosynthetic process"/>
    <property type="evidence" value="ECO:0007669"/>
    <property type="project" value="TreeGrafter"/>
</dbReference>
<dbReference type="PANTHER" id="PTHR48078:SF6">
    <property type="entry name" value="L-THREONINE DEHYDRATASE CATABOLIC TDCB"/>
    <property type="match status" value="1"/>
</dbReference>
<proteinExistence type="inferred from homology"/>
<dbReference type="SUPFAM" id="SSF53686">
    <property type="entry name" value="Tryptophan synthase beta subunit-like PLP-dependent enzymes"/>
    <property type="match status" value="1"/>
</dbReference>
<evidence type="ECO:0000256" key="3">
    <source>
        <dbReference type="ARBA" id="ARBA00022898"/>
    </source>
</evidence>
<name>A0A0F7KQF4_9SPHN</name>
<dbReference type="GO" id="GO:0006565">
    <property type="term" value="P:L-serine catabolic process"/>
    <property type="evidence" value="ECO:0007669"/>
    <property type="project" value="TreeGrafter"/>
</dbReference>
<organism evidence="5 6">
    <name type="scientific">Croceibacterium atlanticum</name>
    <dbReference type="NCBI Taxonomy" id="1267766"/>
    <lineage>
        <taxon>Bacteria</taxon>
        <taxon>Pseudomonadati</taxon>
        <taxon>Pseudomonadota</taxon>
        <taxon>Alphaproteobacteria</taxon>
        <taxon>Sphingomonadales</taxon>
        <taxon>Erythrobacteraceae</taxon>
        <taxon>Croceibacterium</taxon>
    </lineage>
</organism>
<evidence type="ECO:0000256" key="4">
    <source>
        <dbReference type="ARBA" id="ARBA00023239"/>
    </source>
</evidence>
<sequence>MTGKRQPTRDGVLRAAHKIAQILPPTPLLPVEIRGVKLRAKAECLQPIGVFKIRGAWHRLSDLSAEEWRRGVVGVSSGNHAQGVAWAARKLGMDATIVMPNDAPRVKVERVRELGAQIVTYDRPGGEDRDAIARELADRQGSVFVHAYGDPWVIEGQGSTGVEISAQMGEFSGSGPSRIVAPCGGGGLTAGIALACPDAEIVAVEPEGWDDVTRSLASGRIEAVQSDPPPTACDALQTPRTWPINFAVMKGRVAGVTVSEEEIRAAQRFAFAQLRLVLEPGGAAALAAALAGKVELDPESVLVLSGGNVDQASFRAVLDED</sequence>
<dbReference type="InterPro" id="IPR001926">
    <property type="entry name" value="TrpB-like_PALP"/>
</dbReference>
<comment type="similarity">
    <text evidence="2">Belongs to the serine/threonine dehydratase family.</text>
</comment>
<dbReference type="PANTHER" id="PTHR48078">
    <property type="entry name" value="THREONINE DEHYDRATASE, MITOCHONDRIAL-RELATED"/>
    <property type="match status" value="1"/>
</dbReference>
<dbReference type="CDD" id="cd01562">
    <property type="entry name" value="Thr-dehyd"/>
    <property type="match status" value="1"/>
</dbReference>
<dbReference type="OrthoDB" id="9811476at2"/>
<dbReference type="GO" id="GO:0004794">
    <property type="term" value="F:threonine deaminase activity"/>
    <property type="evidence" value="ECO:0007669"/>
    <property type="project" value="TreeGrafter"/>
</dbReference>